<gene>
    <name evidence="3" type="ORF">PHISCL_08327</name>
</gene>
<name>A0A3A2Z8U4_9EURO</name>
<feature type="transmembrane region" description="Helical" evidence="1">
    <location>
        <begin position="216"/>
        <end position="240"/>
    </location>
</feature>
<dbReference type="OrthoDB" id="2560628at2759"/>
<feature type="transmembrane region" description="Helical" evidence="1">
    <location>
        <begin position="179"/>
        <end position="204"/>
    </location>
</feature>
<dbReference type="EMBL" id="MVGC01000418">
    <property type="protein sequence ID" value="RJE19336.1"/>
    <property type="molecule type" value="Genomic_DNA"/>
</dbReference>
<feature type="transmembrane region" description="Helical" evidence="1">
    <location>
        <begin position="14"/>
        <end position="32"/>
    </location>
</feature>
<evidence type="ECO:0000313" key="3">
    <source>
        <dbReference type="EMBL" id="RJE19336.1"/>
    </source>
</evidence>
<protein>
    <recommendedName>
        <fullName evidence="2">DUF7702 domain-containing protein</fullName>
    </recommendedName>
</protein>
<dbReference type="PANTHER" id="PTHR42109:SF2">
    <property type="entry name" value="INTEGRAL MEMBRANE PROTEIN"/>
    <property type="match status" value="1"/>
</dbReference>
<dbReference type="STRING" id="2070753.A0A3A2Z8U4"/>
<evidence type="ECO:0000259" key="2">
    <source>
        <dbReference type="Pfam" id="PF24800"/>
    </source>
</evidence>
<keyword evidence="1" id="KW-0812">Transmembrane</keyword>
<feature type="transmembrane region" description="Helical" evidence="1">
    <location>
        <begin position="39"/>
        <end position="60"/>
    </location>
</feature>
<keyword evidence="1" id="KW-0472">Membrane</keyword>
<dbReference type="InterPro" id="IPR056119">
    <property type="entry name" value="DUF7702"/>
</dbReference>
<reference evidence="4" key="1">
    <citation type="submission" date="2017-02" db="EMBL/GenBank/DDBJ databases">
        <authorList>
            <person name="Tafer H."/>
            <person name="Lopandic K."/>
        </authorList>
    </citation>
    <scope>NUCLEOTIDE SEQUENCE [LARGE SCALE GENOMIC DNA]</scope>
    <source>
        <strain evidence="4">CBS 366.77</strain>
    </source>
</reference>
<evidence type="ECO:0000313" key="4">
    <source>
        <dbReference type="Proteomes" id="UP000266188"/>
    </source>
</evidence>
<evidence type="ECO:0000256" key="1">
    <source>
        <dbReference type="SAM" id="Phobius"/>
    </source>
</evidence>
<dbReference type="Pfam" id="PF24800">
    <property type="entry name" value="DUF7702"/>
    <property type="match status" value="1"/>
</dbReference>
<dbReference type="PANTHER" id="PTHR42109">
    <property type="entry name" value="UNPLACED GENOMIC SCAFFOLD UM_SCAF_CONTIG_1.265, WHOLE GENOME SHOTGUN SEQUENCE"/>
    <property type="match status" value="1"/>
</dbReference>
<comment type="caution">
    <text evidence="3">The sequence shown here is derived from an EMBL/GenBank/DDBJ whole genome shotgun (WGS) entry which is preliminary data.</text>
</comment>
<keyword evidence="4" id="KW-1185">Reference proteome</keyword>
<organism evidence="3 4">
    <name type="scientific">Aspergillus sclerotialis</name>
    <dbReference type="NCBI Taxonomy" id="2070753"/>
    <lineage>
        <taxon>Eukaryota</taxon>
        <taxon>Fungi</taxon>
        <taxon>Dikarya</taxon>
        <taxon>Ascomycota</taxon>
        <taxon>Pezizomycotina</taxon>
        <taxon>Eurotiomycetes</taxon>
        <taxon>Eurotiomycetidae</taxon>
        <taxon>Eurotiales</taxon>
        <taxon>Aspergillaceae</taxon>
        <taxon>Aspergillus</taxon>
        <taxon>Aspergillus subgen. Polypaecilum</taxon>
    </lineage>
</organism>
<feature type="transmembrane region" description="Helical" evidence="1">
    <location>
        <begin position="111"/>
        <end position="128"/>
    </location>
</feature>
<dbReference type="AlphaFoldDB" id="A0A3A2Z8U4"/>
<feature type="transmembrane region" description="Helical" evidence="1">
    <location>
        <begin position="66"/>
        <end position="90"/>
    </location>
</feature>
<feature type="domain" description="DUF7702" evidence="2">
    <location>
        <begin position="3"/>
        <end position="242"/>
    </location>
</feature>
<keyword evidence="1" id="KW-1133">Transmembrane helix</keyword>
<sequence>MAITYSNGISILELIVYFPSLFAAAYLVWLHGIRTSGGFLFLLLFVLLRITGACCDLAAINNPSVGLYIAQAICSSIGLSPLILACSGLLSRANNSINEKPNGAISERFFHLLRIITLVALILSIVGITKDMTPKALLHPNSEIKAGMNLFVVSWAALCLLLFLLIRRRSGIEMGERRLLLVVGISATLILVRLIYAMLMFFLADSTFNFFNGSTTAMLVMSVLEEIGVVLVCLGVGLTLRVRGKGLNQSYSGVPLYESGPPPYNA</sequence>
<dbReference type="Proteomes" id="UP000266188">
    <property type="component" value="Unassembled WGS sequence"/>
</dbReference>
<proteinExistence type="predicted"/>
<accession>A0A3A2Z8U4</accession>
<feature type="transmembrane region" description="Helical" evidence="1">
    <location>
        <begin position="148"/>
        <end position="167"/>
    </location>
</feature>